<dbReference type="EMBL" id="JAVREL010000003">
    <property type="protein sequence ID" value="MDT0342461.1"/>
    <property type="molecule type" value="Genomic_DNA"/>
</dbReference>
<accession>A0ABU2MLG8</accession>
<keyword evidence="2" id="KW-1185">Reference proteome</keyword>
<evidence type="ECO:0008006" key="3">
    <source>
        <dbReference type="Google" id="ProtNLM"/>
    </source>
</evidence>
<gene>
    <name evidence="1" type="ORF">RM590_07450</name>
</gene>
<organism evidence="1 2">
    <name type="scientific">Streptomyces litchfieldiae</name>
    <dbReference type="NCBI Taxonomy" id="3075543"/>
    <lineage>
        <taxon>Bacteria</taxon>
        <taxon>Bacillati</taxon>
        <taxon>Actinomycetota</taxon>
        <taxon>Actinomycetes</taxon>
        <taxon>Kitasatosporales</taxon>
        <taxon>Streptomycetaceae</taxon>
        <taxon>Streptomyces</taxon>
    </lineage>
</organism>
<dbReference type="Proteomes" id="UP001183246">
    <property type="component" value="Unassembled WGS sequence"/>
</dbReference>
<sequence length="388" mass="41903">MTSLDLVAATRLLQHWGPTRPGTDLPAYRCVPVSGQALQPTERMWDVPPSLAEVAQCGGFPETSTEDGPSGHRYPVAVETVNHAIVVPERLGHSWTSARPAEEVAEEIERLLTGALAPGLDARVLDEQARELITVLAAELAGGHWDLVRVGVAAQPGGAPLDDELHLLVRSHLGDTLRLSIAAAPSAASLGGSHAGADQRAELAVRAECAAELLGKFVWLNNNARMQVEVQIAPHGLELDPADPDNTVHAWWRKSDHWARLVDDEWWEEDEPLRRLDEKTLAEFLAAFEEHNVSMARSGAWARGEVDDYDIDGDPQPRFPGDRLVALLGRDVFDTTAAQVAGAPGDGQPAVYGIGLPFEISDEDYGFYGCVLLVGPERTGIITIDAMA</sequence>
<proteinExistence type="predicted"/>
<dbReference type="RefSeq" id="WP_311703592.1">
    <property type="nucleotide sequence ID" value="NZ_JAVREL010000003.1"/>
</dbReference>
<reference evidence="2" key="1">
    <citation type="submission" date="2023-07" db="EMBL/GenBank/DDBJ databases">
        <title>30 novel species of actinomycetes from the DSMZ collection.</title>
        <authorList>
            <person name="Nouioui I."/>
        </authorList>
    </citation>
    <scope>NUCLEOTIDE SEQUENCE [LARGE SCALE GENOMIC DNA]</scope>
    <source>
        <strain evidence="2">DSM 44938</strain>
    </source>
</reference>
<protein>
    <recommendedName>
        <fullName evidence="3">DUF1963 domain-containing protein</fullName>
    </recommendedName>
</protein>
<evidence type="ECO:0000313" key="1">
    <source>
        <dbReference type="EMBL" id="MDT0342461.1"/>
    </source>
</evidence>
<evidence type="ECO:0000313" key="2">
    <source>
        <dbReference type="Proteomes" id="UP001183246"/>
    </source>
</evidence>
<name>A0ABU2MLG8_9ACTN</name>
<comment type="caution">
    <text evidence="1">The sequence shown here is derived from an EMBL/GenBank/DDBJ whole genome shotgun (WGS) entry which is preliminary data.</text>
</comment>